<evidence type="ECO:0000313" key="4">
    <source>
        <dbReference type="Proteomes" id="UP000002943"/>
    </source>
</evidence>
<feature type="signal peptide" evidence="2">
    <location>
        <begin position="1"/>
        <end position="26"/>
    </location>
</feature>
<evidence type="ECO:0000256" key="2">
    <source>
        <dbReference type="SAM" id="SignalP"/>
    </source>
</evidence>
<proteinExistence type="predicted"/>
<evidence type="ECO:0000256" key="1">
    <source>
        <dbReference type="SAM" id="MobiDB-lite"/>
    </source>
</evidence>
<dbReference type="OrthoDB" id="5903145at2"/>
<dbReference type="RefSeq" id="WP_009600278.1">
    <property type="nucleotide sequence ID" value="NZ_AEIU01000052.1"/>
</dbReference>
<dbReference type="STRING" id="796620.VIBC2010_00390"/>
<gene>
    <name evidence="3" type="ORF">VIBC2010_00390</name>
</gene>
<keyword evidence="4" id="KW-1185">Reference proteome</keyword>
<name>E3BH32_9VIBR</name>
<comment type="caution">
    <text evidence="3">The sequence shown here is derived from an EMBL/GenBank/DDBJ whole genome shotgun (WGS) entry which is preliminary data.</text>
</comment>
<dbReference type="Proteomes" id="UP000002943">
    <property type="component" value="Unassembled WGS sequence"/>
</dbReference>
<feature type="region of interest" description="Disordered" evidence="1">
    <location>
        <begin position="40"/>
        <end position="66"/>
    </location>
</feature>
<reference evidence="3 4" key="1">
    <citation type="journal article" date="2012" name="Int. J. Syst. Evol. Microbiol.">
        <title>Vibrio caribbeanicus sp. nov., isolated from the marine sponge Scleritoderma cyanea.</title>
        <authorList>
            <person name="Hoffmann M."/>
            <person name="Monday S.R."/>
            <person name="Allard M.W."/>
            <person name="Strain E.A."/>
            <person name="Whittaker P."/>
            <person name="Naum M."/>
            <person name="McCarthy P.J."/>
            <person name="Lopez J.V."/>
            <person name="Fischer M."/>
            <person name="Brown E.W."/>
        </authorList>
    </citation>
    <scope>NUCLEOTIDE SEQUENCE [LARGE SCALE GENOMIC DNA]</scope>
    <source>
        <strain evidence="3 4">ATCC BAA-2122</strain>
    </source>
</reference>
<keyword evidence="2" id="KW-0732">Signal</keyword>
<sequence>MNHSFKNTWVTLFSIFAMLMSSFVSSAPMMVINSTPHANSKVVSSHHNHTSSDHLDTTASANSNSQQMDCHSDKFLSPLASQLERDGSHCDSLSFDSCCASVCTTVSYPIQAADSPSILAPTLALHKPIKIGNKVSCIQSLLRPPSA</sequence>
<dbReference type="AlphaFoldDB" id="E3BH32"/>
<dbReference type="EMBL" id="AEIU01000052">
    <property type="protein sequence ID" value="EFP97669.1"/>
    <property type="molecule type" value="Genomic_DNA"/>
</dbReference>
<feature type="chain" id="PRO_5003166455" evidence="2">
    <location>
        <begin position="27"/>
        <end position="147"/>
    </location>
</feature>
<evidence type="ECO:0000313" key="3">
    <source>
        <dbReference type="EMBL" id="EFP97669.1"/>
    </source>
</evidence>
<protein>
    <submittedName>
        <fullName evidence="3">Uncharacterized protein</fullName>
    </submittedName>
</protein>
<organism evidence="3 4">
    <name type="scientific">Vibrio caribbeanicus ATCC BAA-2122</name>
    <dbReference type="NCBI Taxonomy" id="796620"/>
    <lineage>
        <taxon>Bacteria</taxon>
        <taxon>Pseudomonadati</taxon>
        <taxon>Pseudomonadota</taxon>
        <taxon>Gammaproteobacteria</taxon>
        <taxon>Vibrionales</taxon>
        <taxon>Vibrionaceae</taxon>
        <taxon>Vibrio</taxon>
    </lineage>
</organism>
<accession>E3BH32</accession>
<feature type="compositionally biased region" description="Polar residues" evidence="1">
    <location>
        <begin position="57"/>
        <end position="66"/>
    </location>
</feature>